<name>A0ABD6DZ59_9EURY</name>
<evidence type="ECO:0000313" key="3">
    <source>
        <dbReference type="Proteomes" id="UP001597092"/>
    </source>
</evidence>
<dbReference type="AlphaFoldDB" id="A0ABD6DZ59"/>
<dbReference type="Pfam" id="PF12840">
    <property type="entry name" value="HTH_20"/>
    <property type="match status" value="1"/>
</dbReference>
<sequence length="129" mass="14432">MSSESTHPTPDPDESGLKQYVEEQLFGNSMGTLSDHVARKAALGDSRRYAILYYLWDREEVARKELASAIDDPQFDLTHHLGKLIEAGLVARTGAPEDEDSRQTFYRITHIGRQEVASDIENVTGSKPQ</sequence>
<dbReference type="InterPro" id="IPR036390">
    <property type="entry name" value="WH_DNA-bd_sf"/>
</dbReference>
<accession>A0ABD6DZ59</accession>
<dbReference type="SUPFAM" id="SSF46785">
    <property type="entry name" value="Winged helix' DNA-binding domain"/>
    <property type="match status" value="1"/>
</dbReference>
<dbReference type="Gene3D" id="1.10.10.10">
    <property type="entry name" value="Winged helix-like DNA-binding domain superfamily/Winged helix DNA-binding domain"/>
    <property type="match status" value="1"/>
</dbReference>
<feature type="domain" description="HTH arsR-type" evidence="1">
    <location>
        <begin position="38"/>
        <end position="122"/>
    </location>
</feature>
<evidence type="ECO:0000313" key="2">
    <source>
        <dbReference type="EMBL" id="MFD1687588.1"/>
    </source>
</evidence>
<reference evidence="2 3" key="1">
    <citation type="journal article" date="2019" name="Int. J. Syst. Evol. Microbiol.">
        <title>The Global Catalogue of Microorganisms (GCM) 10K type strain sequencing project: providing services to taxonomists for standard genome sequencing and annotation.</title>
        <authorList>
            <consortium name="The Broad Institute Genomics Platform"/>
            <consortium name="The Broad Institute Genome Sequencing Center for Infectious Disease"/>
            <person name="Wu L."/>
            <person name="Ma J."/>
        </authorList>
    </citation>
    <scope>NUCLEOTIDE SEQUENCE [LARGE SCALE GENOMIC DNA]</scope>
    <source>
        <strain evidence="2 3">CGMCC 1.10387</strain>
    </source>
</reference>
<keyword evidence="3" id="KW-1185">Reference proteome</keyword>
<dbReference type="InterPro" id="IPR011991">
    <property type="entry name" value="ArsR-like_HTH"/>
</dbReference>
<organism evidence="2 3">
    <name type="scientific">Halobellus litoreus</name>
    <dbReference type="NCBI Taxonomy" id="755310"/>
    <lineage>
        <taxon>Archaea</taxon>
        <taxon>Methanobacteriati</taxon>
        <taxon>Methanobacteriota</taxon>
        <taxon>Stenosarchaea group</taxon>
        <taxon>Halobacteria</taxon>
        <taxon>Halobacteriales</taxon>
        <taxon>Haloferacaceae</taxon>
        <taxon>Halobellus</taxon>
    </lineage>
</organism>
<dbReference type="InterPro" id="IPR036388">
    <property type="entry name" value="WH-like_DNA-bd_sf"/>
</dbReference>
<dbReference type="EMBL" id="JBHUDP010000016">
    <property type="protein sequence ID" value="MFD1687588.1"/>
    <property type="molecule type" value="Genomic_DNA"/>
</dbReference>
<comment type="caution">
    <text evidence="2">The sequence shown here is derived from an EMBL/GenBank/DDBJ whole genome shotgun (WGS) entry which is preliminary data.</text>
</comment>
<dbReference type="InterPro" id="IPR001845">
    <property type="entry name" value="HTH_ArsR_DNA-bd_dom"/>
</dbReference>
<evidence type="ECO:0000259" key="1">
    <source>
        <dbReference type="SMART" id="SM00418"/>
    </source>
</evidence>
<gene>
    <name evidence="2" type="ORF">ACFSAS_18560</name>
</gene>
<dbReference type="Proteomes" id="UP001597092">
    <property type="component" value="Unassembled WGS sequence"/>
</dbReference>
<dbReference type="CDD" id="cd00090">
    <property type="entry name" value="HTH_ARSR"/>
    <property type="match status" value="1"/>
</dbReference>
<protein>
    <submittedName>
        <fullName evidence="2">ArsR/SmtB family transcription factor</fullName>
    </submittedName>
</protein>
<dbReference type="SMART" id="SM00418">
    <property type="entry name" value="HTH_ARSR"/>
    <property type="match status" value="1"/>
</dbReference>
<dbReference type="RefSeq" id="WP_256309333.1">
    <property type="nucleotide sequence ID" value="NZ_JANHAW010000007.1"/>
</dbReference>
<proteinExistence type="predicted"/>